<gene>
    <name evidence="1" type="ORF">OSTQU699_LOCUS6147</name>
</gene>
<protein>
    <submittedName>
        <fullName evidence="1">Uncharacterized protein</fullName>
    </submittedName>
</protein>
<accession>A0A8S1J484</accession>
<dbReference type="Gene3D" id="2.60.120.260">
    <property type="entry name" value="Galactose-binding domain-like"/>
    <property type="match status" value="1"/>
</dbReference>
<feature type="non-terminal residue" evidence="1">
    <location>
        <position position="164"/>
    </location>
</feature>
<dbReference type="Proteomes" id="UP000708148">
    <property type="component" value="Unassembled WGS sequence"/>
</dbReference>
<name>A0A8S1J484_9CHLO</name>
<evidence type="ECO:0000313" key="2">
    <source>
        <dbReference type="Proteomes" id="UP000708148"/>
    </source>
</evidence>
<dbReference type="EMBL" id="CAJHUC010001343">
    <property type="protein sequence ID" value="CAD7700788.1"/>
    <property type="molecule type" value="Genomic_DNA"/>
</dbReference>
<proteinExistence type="predicted"/>
<dbReference type="AlphaFoldDB" id="A0A8S1J484"/>
<evidence type="ECO:0000313" key="1">
    <source>
        <dbReference type="EMBL" id="CAD7700788.1"/>
    </source>
</evidence>
<comment type="caution">
    <text evidence="1">The sequence shown here is derived from an EMBL/GenBank/DDBJ whole genome shotgun (WGS) entry which is preliminary data.</text>
</comment>
<organism evidence="1 2">
    <name type="scientific">Ostreobium quekettii</name>
    <dbReference type="NCBI Taxonomy" id="121088"/>
    <lineage>
        <taxon>Eukaryota</taxon>
        <taxon>Viridiplantae</taxon>
        <taxon>Chlorophyta</taxon>
        <taxon>core chlorophytes</taxon>
        <taxon>Ulvophyceae</taxon>
        <taxon>TCBD clade</taxon>
        <taxon>Bryopsidales</taxon>
        <taxon>Ostreobineae</taxon>
        <taxon>Ostreobiaceae</taxon>
        <taxon>Ostreobium</taxon>
    </lineage>
</organism>
<keyword evidence="2" id="KW-1185">Reference proteome</keyword>
<dbReference type="OrthoDB" id="513506at2759"/>
<sequence length="164" mass="17968">VSNNTRRPHYLSMASKGGEVTQVVDLVGVLHDRGIDKDIAARVLDASPSFGFSIYVGSRRDSDTAFSVHVVLDAGTRPLPYYQTAKNDAFSRSAIALSPCPVLLPERNRWRRYACTLESYGPGVRRAVVSLRGKGVDQTDQWGPKFASPELVVLSAGDTEAWMK</sequence>
<reference evidence="1" key="1">
    <citation type="submission" date="2020-12" db="EMBL/GenBank/DDBJ databases">
        <authorList>
            <person name="Iha C."/>
        </authorList>
    </citation>
    <scope>NUCLEOTIDE SEQUENCE</scope>
</reference>
<feature type="non-terminal residue" evidence="1">
    <location>
        <position position="1"/>
    </location>
</feature>